<dbReference type="GO" id="GO:0043137">
    <property type="term" value="P:DNA replication, removal of RNA primer"/>
    <property type="evidence" value="ECO:0007669"/>
    <property type="project" value="TreeGrafter"/>
</dbReference>
<feature type="binding site" evidence="14 15">
    <location>
        <position position="20"/>
    </location>
    <ligand>
        <name>a divalent metal cation</name>
        <dbReference type="ChEBI" id="CHEBI:60240"/>
    </ligand>
</feature>
<reference evidence="18" key="2">
    <citation type="journal article" date="2020" name="Microorganisms">
        <title>Osmotic Adaptation and Compatible Solute Biosynthesis of Phototrophic Bacteria as Revealed from Genome Analyses.</title>
        <authorList>
            <person name="Imhoff J.F."/>
            <person name="Rahn T."/>
            <person name="Kunzel S."/>
            <person name="Keller A."/>
            <person name="Neulinger S.C."/>
        </authorList>
    </citation>
    <scope>NUCLEOTIDE SEQUENCE</scope>
    <source>
        <strain evidence="18">DSM 11080</strain>
    </source>
</reference>
<proteinExistence type="inferred from homology"/>
<gene>
    <name evidence="14" type="primary">rnhB</name>
    <name evidence="18" type="ORF">CKO40_04625</name>
</gene>
<evidence type="ECO:0000313" key="19">
    <source>
        <dbReference type="Proteomes" id="UP001296776"/>
    </source>
</evidence>
<dbReference type="InterPro" id="IPR036397">
    <property type="entry name" value="RNaseH_sf"/>
</dbReference>
<evidence type="ECO:0000313" key="18">
    <source>
        <dbReference type="EMBL" id="MBK1703845.1"/>
    </source>
</evidence>
<dbReference type="GO" id="GO:0006298">
    <property type="term" value="P:mismatch repair"/>
    <property type="evidence" value="ECO:0007669"/>
    <property type="project" value="TreeGrafter"/>
</dbReference>
<keyword evidence="12 14" id="KW-0378">Hydrolase</keyword>
<keyword evidence="9 14" id="KW-0540">Nuclease</keyword>
<accession>A0AAJ0U219</accession>
<dbReference type="GO" id="GO:0030145">
    <property type="term" value="F:manganese ion binding"/>
    <property type="evidence" value="ECO:0007669"/>
    <property type="project" value="UniProtKB-UniRule"/>
</dbReference>
<protein>
    <recommendedName>
        <fullName evidence="7 14">Ribonuclease HII</fullName>
        <shortName evidence="14">RNase HII</shortName>
        <ecNumber evidence="6 14">3.1.26.4</ecNumber>
    </recommendedName>
</protein>
<feature type="domain" description="RNase H type-2" evidence="17">
    <location>
        <begin position="13"/>
        <end position="203"/>
    </location>
</feature>
<comment type="cofactor">
    <cofactor evidence="2">
        <name>Mg(2+)</name>
        <dbReference type="ChEBI" id="CHEBI:18420"/>
    </cofactor>
</comment>
<sequence length="212" mass="22550">MADPIVPVGVPSAHTAGVDEAGRGPLAGPVYAAAVILDPHNLPEGITDSKALSAVRRERLAGEIQRRALASAVAFVSVVEIDRLNILQASLLAMRRAIEALAVVPSLALIDGNRCPDGLRCPAQAVIKGDRSVVAIGAASILAKVARDQEMVRLDQCYPGYGFAQHKGYGTKAHLDALQRLGVCCEHRRSFAPVRALIARADQVREQQWNAP</sequence>
<evidence type="ECO:0000256" key="16">
    <source>
        <dbReference type="RuleBase" id="RU003515"/>
    </source>
</evidence>
<dbReference type="EMBL" id="NRSJ01000005">
    <property type="protein sequence ID" value="MBK1703845.1"/>
    <property type="molecule type" value="Genomic_DNA"/>
</dbReference>
<comment type="caution">
    <text evidence="18">The sequence shown here is derived from an EMBL/GenBank/DDBJ whole genome shotgun (WGS) entry which is preliminary data.</text>
</comment>
<dbReference type="CDD" id="cd07182">
    <property type="entry name" value="RNase_HII_bacteria_HII_like"/>
    <property type="match status" value="1"/>
</dbReference>
<dbReference type="GO" id="GO:0032299">
    <property type="term" value="C:ribonuclease H2 complex"/>
    <property type="evidence" value="ECO:0007669"/>
    <property type="project" value="TreeGrafter"/>
</dbReference>
<evidence type="ECO:0000256" key="5">
    <source>
        <dbReference type="ARBA" id="ARBA00007383"/>
    </source>
</evidence>
<dbReference type="PANTHER" id="PTHR10954">
    <property type="entry name" value="RIBONUCLEASE H2 SUBUNIT A"/>
    <property type="match status" value="1"/>
</dbReference>
<dbReference type="InterPro" id="IPR022898">
    <property type="entry name" value="RNase_HII"/>
</dbReference>
<keyword evidence="11 14" id="KW-0255">Endonuclease</keyword>
<evidence type="ECO:0000256" key="7">
    <source>
        <dbReference type="ARBA" id="ARBA00019179"/>
    </source>
</evidence>
<dbReference type="NCBIfam" id="NF000595">
    <property type="entry name" value="PRK00015.1-3"/>
    <property type="match status" value="1"/>
</dbReference>
<dbReference type="FunFam" id="3.30.420.10:FF:000006">
    <property type="entry name" value="Ribonuclease HII"/>
    <property type="match status" value="1"/>
</dbReference>
<comment type="function">
    <text evidence="3 14 16">Endonuclease that specifically degrades the RNA of RNA-DNA hybrids.</text>
</comment>
<dbReference type="RefSeq" id="WP_200345015.1">
    <property type="nucleotide sequence ID" value="NZ_NRSJ01000005.1"/>
</dbReference>
<dbReference type="PROSITE" id="PS51975">
    <property type="entry name" value="RNASE_H_2"/>
    <property type="match status" value="1"/>
</dbReference>
<dbReference type="InterPro" id="IPR001352">
    <property type="entry name" value="RNase_HII/HIII"/>
</dbReference>
<evidence type="ECO:0000256" key="6">
    <source>
        <dbReference type="ARBA" id="ARBA00012180"/>
    </source>
</evidence>
<keyword evidence="8 14" id="KW-0963">Cytoplasm</keyword>
<reference evidence="18" key="1">
    <citation type="submission" date="2017-08" db="EMBL/GenBank/DDBJ databases">
        <authorList>
            <person name="Imhoff J.F."/>
            <person name="Rahn T."/>
            <person name="Kuenzel S."/>
            <person name="Neulinger S.C."/>
        </authorList>
    </citation>
    <scope>NUCLEOTIDE SEQUENCE</scope>
    <source>
        <strain evidence="18">DSM 11080</strain>
    </source>
</reference>
<keyword evidence="19" id="KW-1185">Reference proteome</keyword>
<dbReference type="InterPro" id="IPR012337">
    <property type="entry name" value="RNaseH-like_sf"/>
</dbReference>
<evidence type="ECO:0000256" key="2">
    <source>
        <dbReference type="ARBA" id="ARBA00001946"/>
    </source>
</evidence>
<evidence type="ECO:0000256" key="4">
    <source>
        <dbReference type="ARBA" id="ARBA00004496"/>
    </source>
</evidence>
<evidence type="ECO:0000256" key="13">
    <source>
        <dbReference type="ARBA" id="ARBA00023211"/>
    </source>
</evidence>
<evidence type="ECO:0000256" key="9">
    <source>
        <dbReference type="ARBA" id="ARBA00022722"/>
    </source>
</evidence>
<comment type="subcellular location">
    <subcellularLocation>
        <location evidence="4 14">Cytoplasm</location>
    </subcellularLocation>
</comment>
<evidence type="ECO:0000256" key="1">
    <source>
        <dbReference type="ARBA" id="ARBA00000077"/>
    </source>
</evidence>
<dbReference type="Gene3D" id="3.30.420.10">
    <property type="entry name" value="Ribonuclease H-like superfamily/Ribonuclease H"/>
    <property type="match status" value="1"/>
</dbReference>
<feature type="binding site" evidence="14 15">
    <location>
        <position position="111"/>
    </location>
    <ligand>
        <name>a divalent metal cation</name>
        <dbReference type="ChEBI" id="CHEBI:60240"/>
    </ligand>
</feature>
<dbReference type="Proteomes" id="UP001296776">
    <property type="component" value="Unassembled WGS sequence"/>
</dbReference>
<dbReference type="InterPro" id="IPR024567">
    <property type="entry name" value="RNase_HII/HIII_dom"/>
</dbReference>
<feature type="binding site" evidence="14 15">
    <location>
        <position position="19"/>
    </location>
    <ligand>
        <name>a divalent metal cation</name>
        <dbReference type="ChEBI" id="CHEBI:60240"/>
    </ligand>
</feature>
<evidence type="ECO:0000256" key="3">
    <source>
        <dbReference type="ARBA" id="ARBA00004065"/>
    </source>
</evidence>
<dbReference type="Pfam" id="PF01351">
    <property type="entry name" value="RNase_HII"/>
    <property type="match status" value="1"/>
</dbReference>
<dbReference type="NCBIfam" id="NF000596">
    <property type="entry name" value="PRK00015.1-4"/>
    <property type="match status" value="1"/>
</dbReference>
<organism evidence="18 19">
    <name type="scientific">Halochromatium glycolicum</name>
    <dbReference type="NCBI Taxonomy" id="85075"/>
    <lineage>
        <taxon>Bacteria</taxon>
        <taxon>Pseudomonadati</taxon>
        <taxon>Pseudomonadota</taxon>
        <taxon>Gammaproteobacteria</taxon>
        <taxon>Chromatiales</taxon>
        <taxon>Chromatiaceae</taxon>
        <taxon>Halochromatium</taxon>
    </lineage>
</organism>
<evidence type="ECO:0000256" key="15">
    <source>
        <dbReference type="PROSITE-ProRule" id="PRU01319"/>
    </source>
</evidence>
<evidence type="ECO:0000256" key="8">
    <source>
        <dbReference type="ARBA" id="ARBA00022490"/>
    </source>
</evidence>
<dbReference type="PANTHER" id="PTHR10954:SF18">
    <property type="entry name" value="RIBONUCLEASE HII"/>
    <property type="match status" value="1"/>
</dbReference>
<comment type="cofactor">
    <cofactor evidence="14 15">
        <name>Mn(2+)</name>
        <dbReference type="ChEBI" id="CHEBI:29035"/>
    </cofactor>
    <cofactor evidence="14 15">
        <name>Mg(2+)</name>
        <dbReference type="ChEBI" id="CHEBI:18420"/>
    </cofactor>
    <text evidence="14 15">Manganese or magnesium. Binds 1 divalent metal ion per monomer in the absence of substrate. May bind a second metal ion after substrate binding.</text>
</comment>
<name>A0AAJ0U219_9GAMM</name>
<comment type="similarity">
    <text evidence="5 14 16">Belongs to the RNase HII family.</text>
</comment>
<comment type="catalytic activity">
    <reaction evidence="1 14 15 16">
        <text>Endonucleolytic cleavage to 5'-phosphomonoester.</text>
        <dbReference type="EC" id="3.1.26.4"/>
    </reaction>
</comment>
<evidence type="ECO:0000256" key="11">
    <source>
        <dbReference type="ARBA" id="ARBA00022759"/>
    </source>
</evidence>
<evidence type="ECO:0000259" key="17">
    <source>
        <dbReference type="PROSITE" id="PS51975"/>
    </source>
</evidence>
<keyword evidence="10 14" id="KW-0479">Metal-binding</keyword>
<evidence type="ECO:0000256" key="14">
    <source>
        <dbReference type="HAMAP-Rule" id="MF_00052"/>
    </source>
</evidence>
<dbReference type="GO" id="GO:0004523">
    <property type="term" value="F:RNA-DNA hybrid ribonuclease activity"/>
    <property type="evidence" value="ECO:0007669"/>
    <property type="project" value="UniProtKB-UniRule"/>
</dbReference>
<evidence type="ECO:0000256" key="12">
    <source>
        <dbReference type="ARBA" id="ARBA00022801"/>
    </source>
</evidence>
<dbReference type="EC" id="3.1.26.4" evidence="6 14"/>
<dbReference type="GO" id="GO:0005737">
    <property type="term" value="C:cytoplasm"/>
    <property type="evidence" value="ECO:0007669"/>
    <property type="project" value="UniProtKB-SubCell"/>
</dbReference>
<dbReference type="SUPFAM" id="SSF53098">
    <property type="entry name" value="Ribonuclease H-like"/>
    <property type="match status" value="1"/>
</dbReference>
<dbReference type="GO" id="GO:0003723">
    <property type="term" value="F:RNA binding"/>
    <property type="evidence" value="ECO:0007669"/>
    <property type="project" value="UniProtKB-UniRule"/>
</dbReference>
<evidence type="ECO:0000256" key="10">
    <source>
        <dbReference type="ARBA" id="ARBA00022723"/>
    </source>
</evidence>
<keyword evidence="13 14" id="KW-0464">Manganese</keyword>
<dbReference type="HAMAP" id="MF_00052_B">
    <property type="entry name" value="RNase_HII_B"/>
    <property type="match status" value="1"/>
</dbReference>
<dbReference type="AlphaFoldDB" id="A0AAJ0U219"/>